<evidence type="ECO:0000256" key="1">
    <source>
        <dbReference type="SAM" id="MobiDB-lite"/>
    </source>
</evidence>
<sequence length="108" mass="12291">MVFCWIHIHPTTTRKVLNIFRDLENGGGSSVVVSHQLLSIARNRLRKNPNLVGLVQQLVGVDRHPHPDLKLLTIFMNSNSQPGRKASRAKEEYISSRDPKNRRKTNAN</sequence>
<dbReference type="KEGG" id="mnd:KOY48_02465"/>
<feature type="compositionally biased region" description="Basic and acidic residues" evidence="1">
    <location>
        <begin position="88"/>
        <end position="99"/>
    </location>
</feature>
<dbReference type="AlphaFoldDB" id="A0A8F1SBL4"/>
<organism evidence="2 3">
    <name type="scientific">Candidatus Minimicrobia naudis</name>
    <dbReference type="NCBI Taxonomy" id="2841263"/>
    <lineage>
        <taxon>Bacteria</taxon>
        <taxon>Candidatus Saccharimonadota</taxon>
        <taxon>Candidatus Saccharimonadota incertae sedis</taxon>
        <taxon>Candidatus Minimicrobia</taxon>
    </lineage>
</organism>
<gene>
    <name evidence="2" type="ORF">KOY48_02465</name>
</gene>
<evidence type="ECO:0000313" key="3">
    <source>
        <dbReference type="Proteomes" id="UP000679129"/>
    </source>
</evidence>
<accession>A0A8F1SBL4</accession>
<evidence type="ECO:0000313" key="2">
    <source>
        <dbReference type="EMBL" id="QWQ32674.1"/>
    </source>
</evidence>
<reference evidence="2" key="1">
    <citation type="submission" date="2021-06" db="EMBL/GenBank/DDBJ databases">
        <title>An adapted protocol for Saccharibacteria cultivation: two new species join this phylum of Candidate Phyla Radiations.</title>
        <authorList>
            <person name="Ibrahim A."/>
            <person name="Maatouk M."/>
            <person name="Zgheib R."/>
            <person name="Haddad G."/>
            <person name="Bou Khalil J."/>
            <person name="Raoult D."/>
            <person name="Bittar F."/>
        </authorList>
    </citation>
    <scope>NUCLEOTIDE SEQUENCE</scope>
    <source>
        <strain evidence="2">IHU1</strain>
    </source>
</reference>
<dbReference type="Proteomes" id="UP000679129">
    <property type="component" value="Chromosome"/>
</dbReference>
<keyword evidence="3" id="KW-1185">Reference proteome</keyword>
<dbReference type="EMBL" id="CP076460">
    <property type="protein sequence ID" value="QWQ32674.1"/>
    <property type="molecule type" value="Genomic_DNA"/>
</dbReference>
<proteinExistence type="predicted"/>
<feature type="region of interest" description="Disordered" evidence="1">
    <location>
        <begin position="79"/>
        <end position="108"/>
    </location>
</feature>
<protein>
    <submittedName>
        <fullName evidence="2">Uncharacterized protein</fullName>
    </submittedName>
</protein>
<name>A0A8F1SBL4_9BACT</name>